<sequence length="435" mass="47184">MAETFALIGGGYATSRAADCLRQEGFQGRIVLISEEQHLPYSRPPLCKKGLLVDMPVKRLVLRHQNFYDDNNIELRLGASVTGIDRRNRIVTIESSEPLQYDKLLIGTGGRPRTLPIQGSDLAGIHVIRTVEDARGLKAALAPGVRLVIIGAGYIGMETAAAARMAGMDVTVIELTGRLMSRVVAPVTSEFFARYHLDHGVKLMPHRSAMAFEGAGRVEAVLLDDGQLVATDVVLVAAGNIPEYRLAADAGLECEGGIVVDDRCRTSDPNIFAAGDCTRHPSVRYGRRIQLESVDNALEQARVAAAGMCGRRVRHAHVPWFWSDQYDLKLQIVGLSDGFDEVIVRGDADKPGFTVWYLKDKEVISMEAVNSPIDFVQAGRWIGGGAKVDAQILADADRHLDEAVLVPAAPPDPLASSTDAMVEASYDRHLAGREA</sequence>
<keyword evidence="3" id="KW-0274">FAD</keyword>
<keyword evidence="8" id="KW-1185">Reference proteome</keyword>
<dbReference type="InterPro" id="IPR028202">
    <property type="entry name" value="Reductase_C"/>
</dbReference>
<gene>
    <name evidence="7" type="ORF">J2W40_002562</name>
</gene>
<dbReference type="InterPro" id="IPR036188">
    <property type="entry name" value="FAD/NAD-bd_sf"/>
</dbReference>
<organism evidence="7 8">
    <name type="scientific">Sphingobium xenophagum</name>
    <dbReference type="NCBI Taxonomy" id="121428"/>
    <lineage>
        <taxon>Bacteria</taxon>
        <taxon>Pseudomonadati</taxon>
        <taxon>Pseudomonadota</taxon>
        <taxon>Alphaproteobacteria</taxon>
        <taxon>Sphingomonadales</taxon>
        <taxon>Sphingomonadaceae</taxon>
        <taxon>Sphingobium</taxon>
    </lineage>
</organism>
<dbReference type="EC" id="1.18.1.3" evidence="7"/>
<evidence type="ECO:0000313" key="7">
    <source>
        <dbReference type="EMBL" id="MDR7155726.1"/>
    </source>
</evidence>
<evidence type="ECO:0000259" key="6">
    <source>
        <dbReference type="Pfam" id="PF14759"/>
    </source>
</evidence>
<comment type="cofactor">
    <cofactor evidence="1">
        <name>FAD</name>
        <dbReference type="ChEBI" id="CHEBI:57692"/>
    </cofactor>
</comment>
<dbReference type="EMBL" id="JAVDWV010000011">
    <property type="protein sequence ID" value="MDR7155726.1"/>
    <property type="molecule type" value="Genomic_DNA"/>
</dbReference>
<evidence type="ECO:0000256" key="1">
    <source>
        <dbReference type="ARBA" id="ARBA00001974"/>
    </source>
</evidence>
<name>A0ABU1X2D8_SPHXE</name>
<dbReference type="Gene3D" id="3.30.390.30">
    <property type="match status" value="1"/>
</dbReference>
<dbReference type="SUPFAM" id="SSF55424">
    <property type="entry name" value="FAD/NAD-linked reductases, dimerisation (C-terminal) domain"/>
    <property type="match status" value="1"/>
</dbReference>
<evidence type="ECO:0000256" key="4">
    <source>
        <dbReference type="ARBA" id="ARBA00023002"/>
    </source>
</evidence>
<reference evidence="7 8" key="1">
    <citation type="submission" date="2023-07" db="EMBL/GenBank/DDBJ databases">
        <title>Sorghum-associated microbial communities from plants grown in Nebraska, USA.</title>
        <authorList>
            <person name="Schachtman D."/>
        </authorList>
    </citation>
    <scope>NUCLEOTIDE SEQUENCE [LARGE SCALE GENOMIC DNA]</scope>
    <source>
        <strain evidence="7 8">4256</strain>
    </source>
</reference>
<keyword evidence="2" id="KW-0285">Flavoprotein</keyword>
<protein>
    <submittedName>
        <fullName evidence="7">3-phenylpropionate/trans-cinnamate dioxygenase ferredoxin reductase subunit</fullName>
        <ecNumber evidence="7">1.18.1.3</ecNumber>
    </submittedName>
</protein>
<comment type="caution">
    <text evidence="7">The sequence shown here is derived from an EMBL/GenBank/DDBJ whole genome shotgun (WGS) entry which is preliminary data.</text>
</comment>
<evidence type="ECO:0000313" key="8">
    <source>
        <dbReference type="Proteomes" id="UP001267638"/>
    </source>
</evidence>
<dbReference type="SUPFAM" id="SSF51905">
    <property type="entry name" value="FAD/NAD(P)-binding domain"/>
    <property type="match status" value="2"/>
</dbReference>
<feature type="domain" description="FAD/NAD(P)-binding" evidence="5">
    <location>
        <begin position="6"/>
        <end position="301"/>
    </location>
</feature>
<dbReference type="GO" id="GO:0051213">
    <property type="term" value="F:dioxygenase activity"/>
    <property type="evidence" value="ECO:0007669"/>
    <property type="project" value="UniProtKB-KW"/>
</dbReference>
<proteinExistence type="predicted"/>
<dbReference type="Pfam" id="PF07992">
    <property type="entry name" value="Pyr_redox_2"/>
    <property type="match status" value="1"/>
</dbReference>
<dbReference type="Pfam" id="PF14759">
    <property type="entry name" value="Reductase_C"/>
    <property type="match status" value="1"/>
</dbReference>
<dbReference type="Proteomes" id="UP001267638">
    <property type="component" value="Unassembled WGS sequence"/>
</dbReference>
<dbReference type="GO" id="GO:0008860">
    <property type="term" value="F:ferredoxin-NAD+ reductase activity"/>
    <property type="evidence" value="ECO:0007669"/>
    <property type="project" value="UniProtKB-EC"/>
</dbReference>
<dbReference type="PRINTS" id="PR00411">
    <property type="entry name" value="PNDRDTASEI"/>
</dbReference>
<feature type="domain" description="Reductase C-terminal" evidence="6">
    <location>
        <begin position="320"/>
        <end position="403"/>
    </location>
</feature>
<accession>A0ABU1X2D8</accession>
<evidence type="ECO:0000256" key="3">
    <source>
        <dbReference type="ARBA" id="ARBA00022827"/>
    </source>
</evidence>
<keyword evidence="4 7" id="KW-0560">Oxidoreductase</keyword>
<dbReference type="RefSeq" id="WP_310225290.1">
    <property type="nucleotide sequence ID" value="NZ_JAVDWV010000011.1"/>
</dbReference>
<dbReference type="Gene3D" id="3.50.50.60">
    <property type="entry name" value="FAD/NAD(P)-binding domain"/>
    <property type="match status" value="2"/>
</dbReference>
<dbReference type="PANTHER" id="PTHR43557">
    <property type="entry name" value="APOPTOSIS-INDUCING FACTOR 1"/>
    <property type="match status" value="1"/>
</dbReference>
<dbReference type="InterPro" id="IPR016156">
    <property type="entry name" value="FAD/NAD-linked_Rdtase_dimer_sf"/>
</dbReference>
<evidence type="ECO:0000259" key="5">
    <source>
        <dbReference type="Pfam" id="PF07992"/>
    </source>
</evidence>
<keyword evidence="7" id="KW-0223">Dioxygenase</keyword>
<dbReference type="InterPro" id="IPR023753">
    <property type="entry name" value="FAD/NAD-binding_dom"/>
</dbReference>
<evidence type="ECO:0000256" key="2">
    <source>
        <dbReference type="ARBA" id="ARBA00022630"/>
    </source>
</evidence>
<dbReference type="InterPro" id="IPR050446">
    <property type="entry name" value="FAD-oxidoreductase/Apoptosis"/>
</dbReference>
<dbReference type="PRINTS" id="PR00368">
    <property type="entry name" value="FADPNR"/>
</dbReference>
<dbReference type="PANTHER" id="PTHR43557:SF2">
    <property type="entry name" value="RIESKE DOMAIN-CONTAINING PROTEIN-RELATED"/>
    <property type="match status" value="1"/>
</dbReference>